<gene>
    <name evidence="3" type="ORF">PGLA1383_LOCUS34887</name>
</gene>
<keyword evidence="2" id="KW-0812">Transmembrane</keyword>
<comment type="caution">
    <text evidence="3">The sequence shown here is derived from an EMBL/GenBank/DDBJ whole genome shotgun (WGS) entry which is preliminary data.</text>
</comment>
<keyword evidence="2" id="KW-1133">Transmembrane helix</keyword>
<dbReference type="EMBL" id="CAJNNV010026101">
    <property type="protein sequence ID" value="CAE8617224.1"/>
    <property type="molecule type" value="Genomic_DNA"/>
</dbReference>
<dbReference type="PANTHER" id="PTHR16148">
    <property type="entry name" value="NF-KAPPA-B-REPRESSING FACTOR-RELATED"/>
    <property type="match status" value="1"/>
</dbReference>
<protein>
    <submittedName>
        <fullName evidence="3">Uncharacterized protein</fullName>
    </submittedName>
</protein>
<dbReference type="PANTHER" id="PTHR16148:SF14">
    <property type="entry name" value="MYND-TYPE DOMAIN-CONTAINING PROTEIN"/>
    <property type="match status" value="1"/>
</dbReference>
<reference evidence="3" key="1">
    <citation type="submission" date="2021-02" db="EMBL/GenBank/DDBJ databases">
        <authorList>
            <person name="Dougan E. K."/>
            <person name="Rhodes N."/>
            <person name="Thang M."/>
            <person name="Chan C."/>
        </authorList>
    </citation>
    <scope>NUCLEOTIDE SEQUENCE</scope>
</reference>
<feature type="compositionally biased region" description="Low complexity" evidence="1">
    <location>
        <begin position="132"/>
        <end position="150"/>
    </location>
</feature>
<dbReference type="Proteomes" id="UP000654075">
    <property type="component" value="Unassembled WGS sequence"/>
</dbReference>
<feature type="compositionally biased region" description="Low complexity" evidence="1">
    <location>
        <begin position="636"/>
        <end position="650"/>
    </location>
</feature>
<feature type="compositionally biased region" description="Low complexity" evidence="1">
    <location>
        <begin position="226"/>
        <end position="242"/>
    </location>
</feature>
<sequence>VFVADVSNTSSRLRASRHPLAPAFARWWRNYQQRGMLQEQLEESLHLSSPSCCLVLGGGGGVLRAASQRRQQQSSLAPSFARWWRTCQWAASQRRLAQLHGADSLAAAAPLSNSRLSRAFGAGVVRQASAGPVPRSSSLRSNSSAVLAARQHSPGKQDTPRSSLQLNSSAALAAQVDSSVTAATTTNSVNDRNCVISPDDGCCGAYCPSLMDKLEPPGHTSKSNDTNTNTNTNTTNNNNNNTSQNPSLIDHMQQVRSLGPEVAGVQLQTLVDTDLCGSCRHLRTQLCSVTAERDKLAASLAALGQSPLARMAKELGFAEGGASRFFVGDTESEYEADYFPKVLRSTSYSQCSSLSASLASESKCYDSLHFAQEEELLDAEETAAKAEPKHYRAHTTDSDYEADYCPEIKNNNNDNNSNNNDHYDSLHFAQEELLDAKETAAKGEPKHYRAHTADSDYEADYFPDIKNNNDNNNNDHNDSLHFAQEELLDAEETAAKGEPKHYRAHTTDSDYEADYFPDIKEKNQSNDNSNNDSLHFAQEELLDAEETAAKAEPKHYRAHTADSDYEADYFPDIKNNNNDNNSNNDHFDSLHFAQEELLDAEETAAKGEPKHYRAHTADSDYEAYYFPDINQKKNNNDNSNNNKNNNNDNNSEFHRPSPCILRDACLTPSTAATDDGELEAGKHEEVKARVAWLQLVLFLYFTVICCCLFYVILPLLLLFSILRCFCRYLRLFCFCYLYFEP</sequence>
<evidence type="ECO:0000313" key="4">
    <source>
        <dbReference type="Proteomes" id="UP000654075"/>
    </source>
</evidence>
<proteinExistence type="predicted"/>
<keyword evidence="4" id="KW-1185">Reference proteome</keyword>
<feature type="region of interest" description="Disordered" evidence="1">
    <location>
        <begin position="630"/>
        <end position="650"/>
    </location>
</feature>
<feature type="transmembrane region" description="Helical" evidence="2">
    <location>
        <begin position="692"/>
        <end position="722"/>
    </location>
</feature>
<organism evidence="3 4">
    <name type="scientific">Polarella glacialis</name>
    <name type="common">Dinoflagellate</name>
    <dbReference type="NCBI Taxonomy" id="89957"/>
    <lineage>
        <taxon>Eukaryota</taxon>
        <taxon>Sar</taxon>
        <taxon>Alveolata</taxon>
        <taxon>Dinophyceae</taxon>
        <taxon>Suessiales</taxon>
        <taxon>Suessiaceae</taxon>
        <taxon>Polarella</taxon>
    </lineage>
</organism>
<accession>A0A813FUK1</accession>
<feature type="non-terminal residue" evidence="3">
    <location>
        <position position="1"/>
    </location>
</feature>
<feature type="region of interest" description="Disordered" evidence="1">
    <location>
        <begin position="216"/>
        <end position="245"/>
    </location>
</feature>
<keyword evidence="2" id="KW-0472">Membrane</keyword>
<dbReference type="OMA" id="HTADSDY"/>
<evidence type="ECO:0000313" key="3">
    <source>
        <dbReference type="EMBL" id="CAE8617224.1"/>
    </source>
</evidence>
<dbReference type="AlphaFoldDB" id="A0A813FUK1"/>
<feature type="region of interest" description="Disordered" evidence="1">
    <location>
        <begin position="129"/>
        <end position="168"/>
    </location>
</feature>
<name>A0A813FUK1_POLGL</name>
<evidence type="ECO:0000256" key="2">
    <source>
        <dbReference type="SAM" id="Phobius"/>
    </source>
</evidence>
<evidence type="ECO:0000256" key="1">
    <source>
        <dbReference type="SAM" id="MobiDB-lite"/>
    </source>
</evidence>